<evidence type="ECO:0000313" key="1">
    <source>
        <dbReference type="EMBL" id="OEG70773.1"/>
    </source>
</evidence>
<proteinExistence type="predicted"/>
<dbReference type="Proteomes" id="UP000095237">
    <property type="component" value="Unassembled WGS sequence"/>
</dbReference>
<dbReference type="EMBL" id="LNVX01000291">
    <property type="protein sequence ID" value="OEG70773.1"/>
    <property type="molecule type" value="Genomic_DNA"/>
</dbReference>
<sequence>MRYPRSVIDSSEIERLEDKEILSGTMVYNNPLEFMLLPTNISAEVRAANLYYKVYPSTSVVRSYSFLGLDRIREYLNIVQYRTLERSNMFAVKVPFKFFHGSCFSAVLYN</sequence>
<gene>
    <name evidence="1" type="ORF">ATZ36_17525</name>
</gene>
<reference evidence="1 2" key="1">
    <citation type="submission" date="2015-11" db="EMBL/GenBank/DDBJ databases">
        <title>Evidence for parallel genomic evolution in an endosymbiosis of termite gut flagellates.</title>
        <authorList>
            <person name="Zheng H."/>
        </authorList>
    </citation>
    <scope>NUCLEOTIDE SEQUENCE [LARGE SCALE GENOMIC DNA]</scope>
    <source>
        <strain evidence="1 2">CET450</strain>
    </source>
</reference>
<comment type="caution">
    <text evidence="1">The sequence shown here is derived from an EMBL/GenBank/DDBJ whole genome shotgun (WGS) entry which is preliminary data.</text>
</comment>
<accession>A0A1E5IKW2</accession>
<organism evidence="1 2">
    <name type="scientific">Endomicrobium trichonymphae</name>
    <dbReference type="NCBI Taxonomy" id="1408204"/>
    <lineage>
        <taxon>Bacteria</taxon>
        <taxon>Pseudomonadati</taxon>
        <taxon>Elusimicrobiota</taxon>
        <taxon>Endomicrobiia</taxon>
        <taxon>Endomicrobiales</taxon>
        <taxon>Endomicrobiaceae</taxon>
        <taxon>Candidatus Endomicrobiellum</taxon>
    </lineage>
</organism>
<name>A0A1E5IKW2_ENDTX</name>
<keyword evidence="2" id="KW-1185">Reference proteome</keyword>
<evidence type="ECO:0000313" key="2">
    <source>
        <dbReference type="Proteomes" id="UP000095237"/>
    </source>
</evidence>
<protein>
    <submittedName>
        <fullName evidence="1">Uncharacterized protein</fullName>
    </submittedName>
</protein>
<dbReference type="AlphaFoldDB" id="A0A1E5IKW2"/>